<dbReference type="InterPro" id="IPR004360">
    <property type="entry name" value="Glyas_Fos-R_dOase_dom"/>
</dbReference>
<keyword evidence="3" id="KW-1185">Reference proteome</keyword>
<dbReference type="Gene3D" id="3.10.180.10">
    <property type="entry name" value="2,3-Dihydroxybiphenyl 1,2-Dioxygenase, domain 1"/>
    <property type="match status" value="1"/>
</dbReference>
<gene>
    <name evidence="2" type="ORF">Aco04nite_10400</name>
</gene>
<evidence type="ECO:0000259" key="1">
    <source>
        <dbReference type="PROSITE" id="PS51819"/>
    </source>
</evidence>
<name>A0A919SAX1_9ACTN</name>
<proteinExistence type="predicted"/>
<comment type="caution">
    <text evidence="2">The sequence shown here is derived from an EMBL/GenBank/DDBJ whole genome shotgun (WGS) entry which is preliminary data.</text>
</comment>
<dbReference type="PROSITE" id="PS51819">
    <property type="entry name" value="VOC"/>
    <property type="match status" value="1"/>
</dbReference>
<reference evidence="2" key="1">
    <citation type="submission" date="2021-03" db="EMBL/GenBank/DDBJ databases">
        <title>Whole genome shotgun sequence of Actinoplanes consettensis NBRC 14913.</title>
        <authorList>
            <person name="Komaki H."/>
            <person name="Tamura T."/>
        </authorList>
    </citation>
    <scope>NUCLEOTIDE SEQUENCE</scope>
    <source>
        <strain evidence="2">NBRC 14913</strain>
    </source>
</reference>
<sequence length="172" mass="18031">MVPGSRLGRAKGRCVVTGPTPEQLASQKRKRDARRAALEQGYARLATPRRGGVVPGGAVAPLSAVPILRCADLDRTIAFYEFLGFASDRLSGYAVFTAGDAELHVSATGTVLDPGGCLVHVSDATVTRAVLAARGVRLLGDLEEDGRPGAGIRSFTVEDPDGNTIRFGSPWS</sequence>
<accession>A0A919SAX1</accession>
<feature type="domain" description="VOC" evidence="1">
    <location>
        <begin position="61"/>
        <end position="170"/>
    </location>
</feature>
<dbReference type="AlphaFoldDB" id="A0A919SAX1"/>
<dbReference type="Proteomes" id="UP000680865">
    <property type="component" value="Unassembled WGS sequence"/>
</dbReference>
<dbReference type="SUPFAM" id="SSF54593">
    <property type="entry name" value="Glyoxalase/Bleomycin resistance protein/Dihydroxybiphenyl dioxygenase"/>
    <property type="match status" value="1"/>
</dbReference>
<dbReference type="EMBL" id="BOQP01000004">
    <property type="protein sequence ID" value="GIM68335.1"/>
    <property type="molecule type" value="Genomic_DNA"/>
</dbReference>
<evidence type="ECO:0000313" key="2">
    <source>
        <dbReference type="EMBL" id="GIM68335.1"/>
    </source>
</evidence>
<dbReference type="Pfam" id="PF00903">
    <property type="entry name" value="Glyoxalase"/>
    <property type="match status" value="1"/>
</dbReference>
<protein>
    <recommendedName>
        <fullName evidence="1">VOC domain-containing protein</fullName>
    </recommendedName>
</protein>
<dbReference type="InterPro" id="IPR029068">
    <property type="entry name" value="Glyas_Bleomycin-R_OHBP_Dase"/>
</dbReference>
<organism evidence="2 3">
    <name type="scientific">Winogradskya consettensis</name>
    <dbReference type="NCBI Taxonomy" id="113560"/>
    <lineage>
        <taxon>Bacteria</taxon>
        <taxon>Bacillati</taxon>
        <taxon>Actinomycetota</taxon>
        <taxon>Actinomycetes</taxon>
        <taxon>Micromonosporales</taxon>
        <taxon>Micromonosporaceae</taxon>
        <taxon>Winogradskya</taxon>
    </lineage>
</organism>
<dbReference type="InterPro" id="IPR037523">
    <property type="entry name" value="VOC_core"/>
</dbReference>
<evidence type="ECO:0000313" key="3">
    <source>
        <dbReference type="Proteomes" id="UP000680865"/>
    </source>
</evidence>